<dbReference type="NCBIfam" id="TIGR00158">
    <property type="entry name" value="L9"/>
    <property type="match status" value="1"/>
</dbReference>
<reference evidence="11" key="1">
    <citation type="journal article" date="2012" name="Stand. Genomic Sci.">
        <title>Permanent draft genome sequence of the gliding predator Saprospira grandis strain Sa g1 (= HR1).</title>
        <authorList>
            <person name="Mavromatis K."/>
            <person name="Chertkov O."/>
            <person name="Lapidus A."/>
            <person name="Nolan M."/>
            <person name="Lucas S."/>
            <person name="Tice H."/>
            <person name="Del Rio T.G."/>
            <person name="Cheng J.F."/>
            <person name="Han C."/>
            <person name="Tapia R."/>
            <person name="Bruce D."/>
            <person name="Goodwin L.A."/>
            <person name="Pitluck S."/>
            <person name="Huntemann M."/>
            <person name="Liolios K."/>
            <person name="Pagani I."/>
            <person name="Ivanova N."/>
            <person name="Mikhailova N."/>
            <person name="Pati A."/>
            <person name="Chen A."/>
            <person name="Palaniappan K."/>
            <person name="Land M."/>
            <person name="Brambilla E.M."/>
            <person name="Rohde M."/>
            <person name="Spring S."/>
            <person name="Goker M."/>
            <person name="Detter J.C."/>
            <person name="Bristow J."/>
            <person name="Eisen J.A."/>
            <person name="Markowitz V."/>
            <person name="Hugenholtz P."/>
            <person name="Kyrpides N.C."/>
            <person name="Klenk H.P."/>
            <person name="Woyke T."/>
        </authorList>
    </citation>
    <scope>NUCLEOTIDE SEQUENCE [LARGE SCALE GENOMIC DNA]</scope>
    <source>
        <strain evidence="11">DSM 2844</strain>
    </source>
</reference>
<dbReference type="InterPro" id="IPR036935">
    <property type="entry name" value="Ribosomal_bL9_N_sf"/>
</dbReference>
<dbReference type="SUPFAM" id="SSF55653">
    <property type="entry name" value="Ribosomal protein L9 C-domain"/>
    <property type="match status" value="1"/>
</dbReference>
<name>J1I707_9BACT</name>
<dbReference type="GO" id="GO:0019843">
    <property type="term" value="F:rRNA binding"/>
    <property type="evidence" value="ECO:0007669"/>
    <property type="project" value="UniProtKB-UniRule"/>
</dbReference>
<dbReference type="GO" id="GO:0006412">
    <property type="term" value="P:translation"/>
    <property type="evidence" value="ECO:0007669"/>
    <property type="project" value="UniProtKB-UniRule"/>
</dbReference>
<sequence length="174" mass="18938">MEIILIKDVENLGYANTLVTVKPGYARNFLIPHGFAIVANKENKDSLMEQISKQEARLAKMAAEAQDLASKIEAATLRIAAKAGTSGKIFGSVTFVQIANALKEGFGLEVDKKKIKMPEEVKMLGKYNAIITLMKDVRATATFEVYNDDPNAVVADEVVDQTEAAAENTEETAE</sequence>
<dbReference type="SUPFAM" id="SSF55658">
    <property type="entry name" value="L9 N-domain-like"/>
    <property type="match status" value="1"/>
</dbReference>
<dbReference type="RefSeq" id="WP_002659925.1">
    <property type="nucleotide sequence ID" value="NZ_JH719942.1"/>
</dbReference>
<feature type="coiled-coil region" evidence="8">
    <location>
        <begin position="37"/>
        <end position="78"/>
    </location>
</feature>
<dbReference type="InterPro" id="IPR036791">
    <property type="entry name" value="Ribosomal_bL9_C_sf"/>
</dbReference>
<evidence type="ECO:0000313" key="11">
    <source>
        <dbReference type="Proteomes" id="UP000005113"/>
    </source>
</evidence>
<keyword evidence="3 7" id="KW-0694">RNA-binding</keyword>
<keyword evidence="8" id="KW-0175">Coiled coil</keyword>
<dbReference type="InterPro" id="IPR020594">
    <property type="entry name" value="Ribosomal_bL9_bac/chp"/>
</dbReference>
<dbReference type="Proteomes" id="UP000005113">
    <property type="component" value="Unassembled WGS sequence"/>
</dbReference>
<comment type="function">
    <text evidence="7">Binds to the 23S rRNA.</text>
</comment>
<evidence type="ECO:0000256" key="7">
    <source>
        <dbReference type="HAMAP-Rule" id="MF_00503"/>
    </source>
</evidence>
<organism evidence="10 11">
    <name type="scientific">Saprospira grandis DSM 2844</name>
    <dbReference type="NCBI Taxonomy" id="694433"/>
    <lineage>
        <taxon>Bacteria</taxon>
        <taxon>Pseudomonadati</taxon>
        <taxon>Bacteroidota</taxon>
        <taxon>Saprospiria</taxon>
        <taxon>Saprospirales</taxon>
        <taxon>Saprospiraceae</taxon>
        <taxon>Saprospira</taxon>
    </lineage>
</organism>
<dbReference type="Gene3D" id="3.10.430.100">
    <property type="entry name" value="Ribosomal protein L9, C-terminal domain"/>
    <property type="match status" value="1"/>
</dbReference>
<comment type="similarity">
    <text evidence="1 7">Belongs to the bacterial ribosomal protein bL9 family.</text>
</comment>
<evidence type="ECO:0000256" key="2">
    <source>
        <dbReference type="ARBA" id="ARBA00022730"/>
    </source>
</evidence>
<dbReference type="GO" id="GO:0003735">
    <property type="term" value="F:structural constituent of ribosome"/>
    <property type="evidence" value="ECO:0007669"/>
    <property type="project" value="InterPro"/>
</dbReference>
<gene>
    <name evidence="7" type="primary">rplI</name>
    <name evidence="10" type="ORF">SapgrDRAFT_2534</name>
</gene>
<dbReference type="Gene3D" id="3.40.5.10">
    <property type="entry name" value="Ribosomal protein L9, N-terminal domain"/>
    <property type="match status" value="1"/>
</dbReference>
<evidence type="ECO:0000259" key="9">
    <source>
        <dbReference type="PROSITE" id="PS00651"/>
    </source>
</evidence>
<feature type="domain" description="Ribosomal protein L9" evidence="9">
    <location>
        <begin position="13"/>
        <end position="40"/>
    </location>
</feature>
<dbReference type="InterPro" id="IPR020070">
    <property type="entry name" value="Ribosomal_bL9_N"/>
</dbReference>
<dbReference type="InterPro" id="IPR009027">
    <property type="entry name" value="Ribosomal_bL9/RNase_H1_N"/>
</dbReference>
<dbReference type="GO" id="GO:0005840">
    <property type="term" value="C:ribosome"/>
    <property type="evidence" value="ECO:0007669"/>
    <property type="project" value="UniProtKB-KW"/>
</dbReference>
<dbReference type="OrthoDB" id="9788336at2"/>
<keyword evidence="2 7" id="KW-0699">rRNA-binding</keyword>
<dbReference type="InterPro" id="IPR020069">
    <property type="entry name" value="Ribosomal_bL9_C"/>
</dbReference>
<dbReference type="HOGENOM" id="CLU_078938_3_0_10"/>
<dbReference type="PANTHER" id="PTHR21368">
    <property type="entry name" value="50S RIBOSOMAL PROTEIN L9"/>
    <property type="match status" value="1"/>
</dbReference>
<evidence type="ECO:0000313" key="10">
    <source>
        <dbReference type="EMBL" id="EJF54193.1"/>
    </source>
</evidence>
<protein>
    <recommendedName>
        <fullName evidence="6 7">Large ribosomal subunit protein bL9</fullName>
    </recommendedName>
</protein>
<dbReference type="Pfam" id="PF01281">
    <property type="entry name" value="Ribosomal_L9_N"/>
    <property type="match status" value="1"/>
</dbReference>
<dbReference type="PROSITE" id="PS00651">
    <property type="entry name" value="RIBOSOMAL_L9"/>
    <property type="match status" value="1"/>
</dbReference>
<evidence type="ECO:0000256" key="1">
    <source>
        <dbReference type="ARBA" id="ARBA00010605"/>
    </source>
</evidence>
<evidence type="ECO:0000256" key="5">
    <source>
        <dbReference type="ARBA" id="ARBA00023274"/>
    </source>
</evidence>
<proteinExistence type="inferred from homology"/>
<dbReference type="InterPro" id="IPR000244">
    <property type="entry name" value="Ribosomal_bL9"/>
</dbReference>
<evidence type="ECO:0000256" key="6">
    <source>
        <dbReference type="ARBA" id="ARBA00035292"/>
    </source>
</evidence>
<dbReference type="GO" id="GO:1990904">
    <property type="term" value="C:ribonucleoprotein complex"/>
    <property type="evidence" value="ECO:0007669"/>
    <property type="project" value="UniProtKB-KW"/>
</dbReference>
<evidence type="ECO:0000256" key="3">
    <source>
        <dbReference type="ARBA" id="ARBA00022884"/>
    </source>
</evidence>
<evidence type="ECO:0000256" key="4">
    <source>
        <dbReference type="ARBA" id="ARBA00022980"/>
    </source>
</evidence>
<dbReference type="HAMAP" id="MF_00503">
    <property type="entry name" value="Ribosomal_bL9"/>
    <property type="match status" value="1"/>
</dbReference>
<keyword evidence="4 7" id="KW-0689">Ribosomal protein</keyword>
<dbReference type="AlphaFoldDB" id="J1I707"/>
<dbReference type="EMBL" id="JH719942">
    <property type="protein sequence ID" value="EJF54193.1"/>
    <property type="molecule type" value="Genomic_DNA"/>
</dbReference>
<evidence type="ECO:0000256" key="8">
    <source>
        <dbReference type="SAM" id="Coils"/>
    </source>
</evidence>
<dbReference type="Pfam" id="PF03948">
    <property type="entry name" value="Ribosomal_L9_C"/>
    <property type="match status" value="1"/>
</dbReference>
<accession>J1I707</accession>
<keyword evidence="5 7" id="KW-0687">Ribonucleoprotein</keyword>